<keyword evidence="6 8" id="KW-0408">Iron</keyword>
<keyword evidence="5 9" id="KW-0560">Oxidoreductase</keyword>
<dbReference type="InterPro" id="IPR017972">
    <property type="entry name" value="Cyt_P450_CS"/>
</dbReference>
<evidence type="ECO:0000256" key="5">
    <source>
        <dbReference type="ARBA" id="ARBA00023002"/>
    </source>
</evidence>
<dbReference type="PANTHER" id="PTHR24292">
    <property type="entry name" value="CYTOCHROME P450"/>
    <property type="match status" value="1"/>
</dbReference>
<evidence type="ECO:0000256" key="6">
    <source>
        <dbReference type="ARBA" id="ARBA00023004"/>
    </source>
</evidence>
<dbReference type="PRINTS" id="PR00463">
    <property type="entry name" value="EP450I"/>
</dbReference>
<dbReference type="PRINTS" id="PR00385">
    <property type="entry name" value="P450"/>
</dbReference>
<evidence type="ECO:0000256" key="2">
    <source>
        <dbReference type="ARBA" id="ARBA00010617"/>
    </source>
</evidence>
<comment type="cofactor">
    <cofactor evidence="1 8">
        <name>heme</name>
        <dbReference type="ChEBI" id="CHEBI:30413"/>
    </cofactor>
</comment>
<organism evidence="10 11">
    <name type="scientific">Panagrolaimus superbus</name>
    <dbReference type="NCBI Taxonomy" id="310955"/>
    <lineage>
        <taxon>Eukaryota</taxon>
        <taxon>Metazoa</taxon>
        <taxon>Ecdysozoa</taxon>
        <taxon>Nematoda</taxon>
        <taxon>Chromadorea</taxon>
        <taxon>Rhabditida</taxon>
        <taxon>Tylenchina</taxon>
        <taxon>Panagrolaimomorpha</taxon>
        <taxon>Panagrolaimoidea</taxon>
        <taxon>Panagrolaimidae</taxon>
        <taxon>Panagrolaimus</taxon>
    </lineage>
</organism>
<dbReference type="InterPro" id="IPR002401">
    <property type="entry name" value="Cyt_P450_E_grp-I"/>
</dbReference>
<dbReference type="GO" id="GO:0020037">
    <property type="term" value="F:heme binding"/>
    <property type="evidence" value="ECO:0007669"/>
    <property type="project" value="InterPro"/>
</dbReference>
<dbReference type="AlphaFoldDB" id="A0A914ZEA9"/>
<dbReference type="Proteomes" id="UP000887577">
    <property type="component" value="Unplaced"/>
</dbReference>
<evidence type="ECO:0000256" key="1">
    <source>
        <dbReference type="ARBA" id="ARBA00001971"/>
    </source>
</evidence>
<dbReference type="WBParaSite" id="PSU_v2.g9991.t1">
    <property type="protein sequence ID" value="PSU_v2.g9991.t1"/>
    <property type="gene ID" value="PSU_v2.g9991"/>
</dbReference>
<keyword evidence="3 8" id="KW-0349">Heme</keyword>
<evidence type="ECO:0000256" key="4">
    <source>
        <dbReference type="ARBA" id="ARBA00022723"/>
    </source>
</evidence>
<keyword evidence="7 9" id="KW-0503">Monooxygenase</keyword>
<evidence type="ECO:0000313" key="10">
    <source>
        <dbReference type="Proteomes" id="UP000887577"/>
    </source>
</evidence>
<dbReference type="GO" id="GO:0004497">
    <property type="term" value="F:monooxygenase activity"/>
    <property type="evidence" value="ECO:0007669"/>
    <property type="project" value="UniProtKB-KW"/>
</dbReference>
<comment type="similarity">
    <text evidence="2 9">Belongs to the cytochrome P450 family.</text>
</comment>
<feature type="binding site" description="axial binding residue" evidence="8">
    <location>
        <position position="280"/>
    </location>
    <ligand>
        <name>heme</name>
        <dbReference type="ChEBI" id="CHEBI:30413"/>
    </ligand>
    <ligandPart>
        <name>Fe</name>
        <dbReference type="ChEBI" id="CHEBI:18248"/>
    </ligandPart>
</feature>
<reference evidence="11" key="1">
    <citation type="submission" date="2022-11" db="UniProtKB">
        <authorList>
            <consortium name="WormBaseParasite"/>
        </authorList>
    </citation>
    <scope>IDENTIFICATION</scope>
</reference>
<protein>
    <submittedName>
        <fullName evidence="11">Cytochrome P450</fullName>
    </submittedName>
</protein>
<dbReference type="PANTHER" id="PTHR24292:SF102">
    <property type="entry name" value="CYTOCHROME P450 FAMILY-RELATED"/>
    <property type="match status" value="1"/>
</dbReference>
<dbReference type="PROSITE" id="PS00086">
    <property type="entry name" value="CYTOCHROME_P450"/>
    <property type="match status" value="1"/>
</dbReference>
<name>A0A914ZEA9_9BILA</name>
<keyword evidence="4 8" id="KW-0479">Metal-binding</keyword>
<dbReference type="GO" id="GO:0016705">
    <property type="term" value="F:oxidoreductase activity, acting on paired donors, with incorporation or reduction of molecular oxygen"/>
    <property type="evidence" value="ECO:0007669"/>
    <property type="project" value="InterPro"/>
</dbReference>
<dbReference type="InterPro" id="IPR036396">
    <property type="entry name" value="Cyt_P450_sf"/>
</dbReference>
<evidence type="ECO:0000256" key="7">
    <source>
        <dbReference type="ARBA" id="ARBA00023033"/>
    </source>
</evidence>
<dbReference type="GO" id="GO:0005506">
    <property type="term" value="F:iron ion binding"/>
    <property type="evidence" value="ECO:0007669"/>
    <property type="project" value="InterPro"/>
</dbReference>
<accession>A0A914ZEA9</accession>
<dbReference type="Pfam" id="PF00067">
    <property type="entry name" value="p450"/>
    <property type="match status" value="1"/>
</dbReference>
<dbReference type="InterPro" id="IPR050476">
    <property type="entry name" value="Insect_CytP450_Detox"/>
</dbReference>
<evidence type="ECO:0000256" key="9">
    <source>
        <dbReference type="RuleBase" id="RU000461"/>
    </source>
</evidence>
<dbReference type="Gene3D" id="1.10.630.10">
    <property type="entry name" value="Cytochrome P450"/>
    <property type="match status" value="1"/>
</dbReference>
<keyword evidence="10" id="KW-1185">Reference proteome</keyword>
<sequence length="335" mass="38022">MDIICRIAMGQKGTKQFENSNVELVKRIFAKFGTNIFDKPANMFPALGQVFRKILLALSNFQSMPFKELIDKLYIAVEERKKERANGASAVQTNGHTDFIDMFIDAEDTNIHDNGNIDKTGMKINKKMTTDEIVGQCFVFLLAGFDTTANTLGTTTWLLAKNPDIQKQLIEEIDETCPDNDIITYEQLNDLRLCDAVMKEALRMYPIGASVASRECMESTTLGEHKIDKGILVAVDVLSLHYDKTIWGENAMEFCPERFYDFTIEQQQAYYPFGGGPRTCIGMRLAYLEEKLALVRILKKYKIVETNETESRLKMIGHTVLNPEGVTIKLLKRNN</sequence>
<evidence type="ECO:0000256" key="8">
    <source>
        <dbReference type="PIRSR" id="PIRSR602401-1"/>
    </source>
</evidence>
<evidence type="ECO:0000313" key="11">
    <source>
        <dbReference type="WBParaSite" id="PSU_v2.g9991.t1"/>
    </source>
</evidence>
<dbReference type="InterPro" id="IPR001128">
    <property type="entry name" value="Cyt_P450"/>
</dbReference>
<evidence type="ECO:0000256" key="3">
    <source>
        <dbReference type="ARBA" id="ARBA00022617"/>
    </source>
</evidence>
<dbReference type="SUPFAM" id="SSF48264">
    <property type="entry name" value="Cytochrome P450"/>
    <property type="match status" value="1"/>
</dbReference>
<proteinExistence type="inferred from homology"/>